<dbReference type="AlphaFoldDB" id="A0AAD3S5B3"/>
<protein>
    <submittedName>
        <fullName evidence="1">Uncharacterized protein</fullName>
    </submittedName>
</protein>
<organism evidence="1 2">
    <name type="scientific">Nepenthes gracilis</name>
    <name type="common">Slender pitcher plant</name>
    <dbReference type="NCBI Taxonomy" id="150966"/>
    <lineage>
        <taxon>Eukaryota</taxon>
        <taxon>Viridiplantae</taxon>
        <taxon>Streptophyta</taxon>
        <taxon>Embryophyta</taxon>
        <taxon>Tracheophyta</taxon>
        <taxon>Spermatophyta</taxon>
        <taxon>Magnoliopsida</taxon>
        <taxon>eudicotyledons</taxon>
        <taxon>Gunneridae</taxon>
        <taxon>Pentapetalae</taxon>
        <taxon>Caryophyllales</taxon>
        <taxon>Nepenthaceae</taxon>
        <taxon>Nepenthes</taxon>
    </lineage>
</organism>
<evidence type="ECO:0000313" key="2">
    <source>
        <dbReference type="Proteomes" id="UP001279734"/>
    </source>
</evidence>
<name>A0AAD3S5B3_NEPGR</name>
<proteinExistence type="predicted"/>
<gene>
    <name evidence="1" type="ORF">Nepgr_006266</name>
</gene>
<reference evidence="1" key="1">
    <citation type="submission" date="2023-05" db="EMBL/GenBank/DDBJ databases">
        <title>Nepenthes gracilis genome sequencing.</title>
        <authorList>
            <person name="Fukushima K."/>
        </authorList>
    </citation>
    <scope>NUCLEOTIDE SEQUENCE</scope>
    <source>
        <strain evidence="1">SING2019-196</strain>
    </source>
</reference>
<comment type="caution">
    <text evidence="1">The sequence shown here is derived from an EMBL/GenBank/DDBJ whole genome shotgun (WGS) entry which is preliminary data.</text>
</comment>
<dbReference type="EMBL" id="BSYO01000005">
    <property type="protein sequence ID" value="GMH04427.1"/>
    <property type="molecule type" value="Genomic_DNA"/>
</dbReference>
<accession>A0AAD3S5B3</accession>
<sequence length="87" mass="10284">MVRLLPRLFSCRPLGCRMMGLIFEKKFRSHQYYDQRFTDVMRKRTSRSNKMLPLPPPVGEHIQFNLEMELVGHSMVNPYLHGSITSM</sequence>
<dbReference type="Proteomes" id="UP001279734">
    <property type="component" value="Unassembled WGS sequence"/>
</dbReference>
<evidence type="ECO:0000313" key="1">
    <source>
        <dbReference type="EMBL" id="GMH04427.1"/>
    </source>
</evidence>
<keyword evidence="2" id="KW-1185">Reference proteome</keyword>